<proteinExistence type="predicted"/>
<name>A0ABY5ZS94_9BACT</name>
<dbReference type="SUPFAM" id="SSF56059">
    <property type="entry name" value="Glutathione synthetase ATP-binding domain-like"/>
    <property type="match status" value="1"/>
</dbReference>
<evidence type="ECO:0000313" key="1">
    <source>
        <dbReference type="EMBL" id="UWZ80554.1"/>
    </source>
</evidence>
<gene>
    <name evidence="1" type="ORF">L9S41_03925</name>
</gene>
<accession>A0ABY5ZS94</accession>
<protein>
    <recommendedName>
        <fullName evidence="3">Circularly permuted type 2 ATP-grasp protein</fullName>
    </recommendedName>
</protein>
<dbReference type="EMBL" id="CP092109">
    <property type="protein sequence ID" value="UWZ80554.1"/>
    <property type="molecule type" value="Genomic_DNA"/>
</dbReference>
<dbReference type="RefSeq" id="WP_260748911.1">
    <property type="nucleotide sequence ID" value="NZ_CP092109.1"/>
</dbReference>
<organism evidence="1 2">
    <name type="scientific">Geoalkalibacter halelectricus</name>
    <dbReference type="NCBI Taxonomy" id="2847045"/>
    <lineage>
        <taxon>Bacteria</taxon>
        <taxon>Pseudomonadati</taxon>
        <taxon>Thermodesulfobacteriota</taxon>
        <taxon>Desulfuromonadia</taxon>
        <taxon>Desulfuromonadales</taxon>
        <taxon>Geoalkalibacteraceae</taxon>
        <taxon>Geoalkalibacter</taxon>
    </lineage>
</organism>
<sequence>MPPFSDCLIDTPVELSRGDLRAMMHLARSLFHLSRLPAYRDLIAPEAPPIAAFDPRHDAVMMGYDFHLDSQGPRLIEVNTNAGGGLLAILSHGASDLTAAGALPRRLREKILSPFYQEMYRYSGGRSRRPGRIAIIDEEPGGQFLYPEMQGFQRLFEQDGVSTAIIDPTEVEEREEGLFHQGEMLDLIYNRHCDFYLETPTMQPIARAYAGGRVCLTPNPFAYGLLGDKRRMALWSDEKVLRALPLKEAEIHRILDAVPYTRLLAELGREDAWKKRKNLVFKPVTRFGSRGVYMGASISRTRFDSLPPDQTLAQTLVPPSLTQVASQERPMKTDFRLYAYRTHILGVTARLYHGQVTNMQSPGSGFAPVRIRD</sequence>
<evidence type="ECO:0000313" key="2">
    <source>
        <dbReference type="Proteomes" id="UP001060414"/>
    </source>
</evidence>
<dbReference type="Proteomes" id="UP001060414">
    <property type="component" value="Chromosome"/>
</dbReference>
<reference evidence="1" key="1">
    <citation type="journal article" date="2022" name="Environ. Microbiol.">
        <title>Geoalkalibacter halelectricus SAP #1 sp. nov. possessing extracellular electron transfer and mineral#reducing capabilities from a haloalkaline environment.</title>
        <authorList>
            <person name="Yadav S."/>
            <person name="Singh R."/>
            <person name="Sundharam S.S."/>
            <person name="Chaudhary S."/>
            <person name="Krishnamurthi S."/>
            <person name="Patil S.A."/>
        </authorList>
    </citation>
    <scope>NUCLEOTIDE SEQUENCE</scope>
    <source>
        <strain evidence="1">SAP-1</strain>
    </source>
</reference>
<evidence type="ECO:0008006" key="3">
    <source>
        <dbReference type="Google" id="ProtNLM"/>
    </source>
</evidence>
<keyword evidence="2" id="KW-1185">Reference proteome</keyword>